<dbReference type="RefSeq" id="WP_209381015.1">
    <property type="nucleotide sequence ID" value="NZ_JAGIZB010000020.1"/>
</dbReference>
<evidence type="ECO:0000259" key="2">
    <source>
        <dbReference type="PROSITE" id="PS51819"/>
    </source>
</evidence>
<dbReference type="Proteomes" id="UP000681594">
    <property type="component" value="Unassembled WGS sequence"/>
</dbReference>
<keyword evidence="1" id="KW-0479">Metal-binding</keyword>
<protein>
    <submittedName>
        <fullName evidence="3">VOC family protein</fullName>
    </submittedName>
</protein>
<dbReference type="SUPFAM" id="SSF54593">
    <property type="entry name" value="Glyoxalase/Bleomycin resistance protein/Dihydroxybiphenyl dioxygenase"/>
    <property type="match status" value="1"/>
</dbReference>
<dbReference type="CDD" id="cd06587">
    <property type="entry name" value="VOC"/>
    <property type="match status" value="1"/>
</dbReference>
<comment type="caution">
    <text evidence="3">The sequence shown here is derived from an EMBL/GenBank/DDBJ whole genome shotgun (WGS) entry which is preliminary data.</text>
</comment>
<sequence length="128" mass="14205">MTRFAFDHVHLRSPDPDATGQWFEDHLEAKRVRRLEGPNSLRVILDLGGLNLFIDRVPASTPSVPPAPFLGIEHLALAVTGIDAIIEDLRAKGVRIVMEPNNPNPTTRIAFIEGPENVRVELLERQAA</sequence>
<evidence type="ECO:0000313" key="3">
    <source>
        <dbReference type="EMBL" id="MBP0446745.1"/>
    </source>
</evidence>
<dbReference type="InterPro" id="IPR029068">
    <property type="entry name" value="Glyas_Bleomycin-R_OHBP_Dase"/>
</dbReference>
<evidence type="ECO:0000256" key="1">
    <source>
        <dbReference type="ARBA" id="ARBA00022723"/>
    </source>
</evidence>
<dbReference type="PROSITE" id="PS51819">
    <property type="entry name" value="VOC"/>
    <property type="match status" value="1"/>
</dbReference>
<name>A0ABS4AI93_9PROT</name>
<reference evidence="3 4" key="1">
    <citation type="submission" date="2021-03" db="EMBL/GenBank/DDBJ databases">
        <authorList>
            <person name="So Y."/>
        </authorList>
    </citation>
    <scope>NUCLEOTIDE SEQUENCE [LARGE SCALE GENOMIC DNA]</scope>
    <source>
        <strain evidence="3 4">SSH11</strain>
    </source>
</reference>
<dbReference type="InterPro" id="IPR051785">
    <property type="entry name" value="MMCE/EMCE_epimerase"/>
</dbReference>
<gene>
    <name evidence="3" type="ORF">J8J14_18375</name>
</gene>
<dbReference type="EMBL" id="JAGIZB010000020">
    <property type="protein sequence ID" value="MBP0446745.1"/>
    <property type="molecule type" value="Genomic_DNA"/>
</dbReference>
<dbReference type="Gene3D" id="3.10.180.10">
    <property type="entry name" value="2,3-Dihydroxybiphenyl 1,2-Dioxygenase, domain 1"/>
    <property type="match status" value="1"/>
</dbReference>
<proteinExistence type="predicted"/>
<dbReference type="InterPro" id="IPR004360">
    <property type="entry name" value="Glyas_Fos-R_dOase_dom"/>
</dbReference>
<accession>A0ABS4AI93</accession>
<dbReference type="PANTHER" id="PTHR43048">
    <property type="entry name" value="METHYLMALONYL-COA EPIMERASE"/>
    <property type="match status" value="1"/>
</dbReference>
<dbReference type="InterPro" id="IPR037523">
    <property type="entry name" value="VOC_core"/>
</dbReference>
<feature type="domain" description="VOC" evidence="2">
    <location>
        <begin position="5"/>
        <end position="125"/>
    </location>
</feature>
<dbReference type="Pfam" id="PF00903">
    <property type="entry name" value="Glyoxalase"/>
    <property type="match status" value="1"/>
</dbReference>
<dbReference type="PANTHER" id="PTHR43048:SF5">
    <property type="entry name" value="BLR5325 PROTEIN"/>
    <property type="match status" value="1"/>
</dbReference>
<organism evidence="3 4">
    <name type="scientific">Pararoseomonas baculiformis</name>
    <dbReference type="NCBI Taxonomy" id="2820812"/>
    <lineage>
        <taxon>Bacteria</taxon>
        <taxon>Pseudomonadati</taxon>
        <taxon>Pseudomonadota</taxon>
        <taxon>Alphaproteobacteria</taxon>
        <taxon>Acetobacterales</taxon>
        <taxon>Acetobacteraceae</taxon>
        <taxon>Pararoseomonas</taxon>
    </lineage>
</organism>
<evidence type="ECO:0000313" key="4">
    <source>
        <dbReference type="Proteomes" id="UP000681594"/>
    </source>
</evidence>
<keyword evidence="4" id="KW-1185">Reference proteome</keyword>